<gene>
    <name evidence="1" type="ORF">NLI96_g2199</name>
</gene>
<name>A0AAD5V8S7_9APHY</name>
<comment type="caution">
    <text evidence="1">The sequence shown here is derived from an EMBL/GenBank/DDBJ whole genome shotgun (WGS) entry which is preliminary data.</text>
</comment>
<accession>A0AAD5V8S7</accession>
<evidence type="ECO:0000313" key="1">
    <source>
        <dbReference type="EMBL" id="KAJ3489340.1"/>
    </source>
</evidence>
<evidence type="ECO:0000313" key="2">
    <source>
        <dbReference type="Proteomes" id="UP001212997"/>
    </source>
</evidence>
<dbReference type="Gene3D" id="3.80.10.10">
    <property type="entry name" value="Ribonuclease Inhibitor"/>
    <property type="match status" value="1"/>
</dbReference>
<organism evidence="1 2">
    <name type="scientific">Meripilus lineatus</name>
    <dbReference type="NCBI Taxonomy" id="2056292"/>
    <lineage>
        <taxon>Eukaryota</taxon>
        <taxon>Fungi</taxon>
        <taxon>Dikarya</taxon>
        <taxon>Basidiomycota</taxon>
        <taxon>Agaricomycotina</taxon>
        <taxon>Agaricomycetes</taxon>
        <taxon>Polyporales</taxon>
        <taxon>Meripilaceae</taxon>
        <taxon>Meripilus</taxon>
    </lineage>
</organism>
<keyword evidence="2" id="KW-1185">Reference proteome</keyword>
<dbReference type="Proteomes" id="UP001212997">
    <property type="component" value="Unassembled WGS sequence"/>
</dbReference>
<protein>
    <submittedName>
        <fullName evidence="1">Uncharacterized protein</fullName>
    </submittedName>
</protein>
<dbReference type="EMBL" id="JANAWD010000047">
    <property type="protein sequence ID" value="KAJ3489340.1"/>
    <property type="molecule type" value="Genomic_DNA"/>
</dbReference>
<dbReference type="AlphaFoldDB" id="A0AAD5V8S7"/>
<sequence length="379" mass="43577">MTVTTSLRLGLYVKSLEINPRHKHDDWIYKIHQVLPRLLPNLVCLTYRDFPVVHPLFFVLSPRFNSITHLAVSDMKSWTFREIVRLLDRFTQLKTLRVDNCLWRSPSHFYRRQREKNPPVVTSFKLPTQSLTPPSSIPSSSSDNVYNIANWLTTTFPTHSLTRFSFAPPDIPLQSPDFRDLLYQCSGVLKELKLVIHPSYYALGRPDDLDIETTWLPAITSCQKLQRITFVASSPGDPWFLGLLLSRYLPSSLSVISLQLYRATTLSQLFPSDSEWINAFWEEFDSSVTNLSRFPKLASIVLKWNLDQPPDLAMIPNEALVRHMNQLRESGIFKEVLPRLYDSGILLCGLYEGNVVYRSTESAASTVTREDTTKCEEGY</sequence>
<dbReference type="InterPro" id="IPR032675">
    <property type="entry name" value="LRR_dom_sf"/>
</dbReference>
<reference evidence="1" key="1">
    <citation type="submission" date="2022-07" db="EMBL/GenBank/DDBJ databases">
        <title>Genome Sequence of Physisporinus lineatus.</title>
        <authorList>
            <person name="Buettner E."/>
        </authorList>
    </citation>
    <scope>NUCLEOTIDE SEQUENCE</scope>
    <source>
        <strain evidence="1">VT162</strain>
    </source>
</reference>
<proteinExistence type="predicted"/>